<sequence>MKKRYYIVLFTFLFLISCNSSSEKKETTTTEKKADTMVVTPVKMLKAAGLILPVVDSLRDSSAYCCVVTPESGFIVYDKPNGKAIGTVKREIDESDNQSPYVLYLISGTNKEKIETEAFKEIGYDLFAINYSETADGYVRVFDSSKNYWLKVAEINHKGFKAIDWMEHLLKERDLVLGYYANEPGLKLRKEPNSNSEVISTIRGDLFEIKLSEKVSGQWCKVIITKYKEHPCETELKESENKVDTKEGWLKIIDDNGEPNIWSYSKGC</sequence>
<reference evidence="2" key="1">
    <citation type="submission" date="2022-07" db="EMBL/GenBank/DDBJ databases">
        <title>Isolation, identification, and degradation of a PFOSA degrading strain from sewage treatment plant.</title>
        <authorList>
            <person name="Zhang L."/>
            <person name="Huo Y."/>
        </authorList>
    </citation>
    <scope>NUCLEOTIDE SEQUENCE</scope>
    <source>
        <strain evidence="2">C1</strain>
    </source>
</reference>
<organism evidence="2 3">
    <name type="scientific">Flavobacterium cerinum</name>
    <dbReference type="NCBI Taxonomy" id="2502784"/>
    <lineage>
        <taxon>Bacteria</taxon>
        <taxon>Pseudomonadati</taxon>
        <taxon>Bacteroidota</taxon>
        <taxon>Flavobacteriia</taxon>
        <taxon>Flavobacteriales</taxon>
        <taxon>Flavobacteriaceae</taxon>
        <taxon>Flavobacterium</taxon>
    </lineage>
</organism>
<protein>
    <submittedName>
        <fullName evidence="2">SH3 domain-containing protein</fullName>
    </submittedName>
</protein>
<dbReference type="RefSeq" id="WP_256550247.1">
    <property type="nucleotide sequence ID" value="NZ_CP101751.1"/>
</dbReference>
<gene>
    <name evidence="2" type="ORF">NOX80_13115</name>
</gene>
<name>A0ABY5IT71_9FLAO</name>
<dbReference type="Proteomes" id="UP001059844">
    <property type="component" value="Chromosome"/>
</dbReference>
<evidence type="ECO:0000313" key="3">
    <source>
        <dbReference type="Proteomes" id="UP001059844"/>
    </source>
</evidence>
<feature type="chain" id="PRO_5045267955" evidence="1">
    <location>
        <begin position="23"/>
        <end position="268"/>
    </location>
</feature>
<evidence type="ECO:0000256" key="1">
    <source>
        <dbReference type="SAM" id="SignalP"/>
    </source>
</evidence>
<evidence type="ECO:0000313" key="2">
    <source>
        <dbReference type="EMBL" id="UUC44569.1"/>
    </source>
</evidence>
<dbReference type="EMBL" id="CP101751">
    <property type="protein sequence ID" value="UUC44569.1"/>
    <property type="molecule type" value="Genomic_DNA"/>
</dbReference>
<proteinExistence type="predicted"/>
<feature type="signal peptide" evidence="1">
    <location>
        <begin position="1"/>
        <end position="22"/>
    </location>
</feature>
<accession>A0ABY5IT71</accession>
<dbReference type="PROSITE" id="PS51257">
    <property type="entry name" value="PROKAR_LIPOPROTEIN"/>
    <property type="match status" value="1"/>
</dbReference>
<keyword evidence="3" id="KW-1185">Reference proteome</keyword>
<keyword evidence="1" id="KW-0732">Signal</keyword>